<evidence type="ECO:0000313" key="3">
    <source>
        <dbReference type="Proteomes" id="UP001175226"/>
    </source>
</evidence>
<reference evidence="2" key="1">
    <citation type="submission" date="2023-06" db="EMBL/GenBank/DDBJ databases">
        <authorList>
            <consortium name="Lawrence Berkeley National Laboratory"/>
            <person name="Ahrendt S."/>
            <person name="Sahu N."/>
            <person name="Indic B."/>
            <person name="Wong-Bajracharya J."/>
            <person name="Merenyi Z."/>
            <person name="Ke H.-M."/>
            <person name="Monk M."/>
            <person name="Kocsube S."/>
            <person name="Drula E."/>
            <person name="Lipzen A."/>
            <person name="Balint B."/>
            <person name="Henrissat B."/>
            <person name="Andreopoulos B."/>
            <person name="Martin F.M."/>
            <person name="Harder C.B."/>
            <person name="Rigling D."/>
            <person name="Ford K.L."/>
            <person name="Foster G.D."/>
            <person name="Pangilinan J."/>
            <person name="Papanicolaou A."/>
            <person name="Barry K."/>
            <person name="LaButti K."/>
            <person name="Viragh M."/>
            <person name="Koriabine M."/>
            <person name="Yan M."/>
            <person name="Riley R."/>
            <person name="Champramary S."/>
            <person name="Plett K.L."/>
            <person name="Tsai I.J."/>
            <person name="Slot J."/>
            <person name="Sipos G."/>
            <person name="Plett J."/>
            <person name="Nagy L.G."/>
            <person name="Grigoriev I.V."/>
        </authorList>
    </citation>
    <scope>NUCLEOTIDE SEQUENCE</scope>
    <source>
        <strain evidence="2">FPL87.14</strain>
    </source>
</reference>
<proteinExistence type="predicted"/>
<feature type="compositionally biased region" description="Polar residues" evidence="1">
    <location>
        <begin position="283"/>
        <end position="293"/>
    </location>
</feature>
<sequence length="390" mass="42429">MSTSTTATSTFTLQKYSRSYPTSAGSEWQHFTNPTIRLVLDAKNASGGDLESVRLRIIWTMDNGDPMDTTAGNQVLFEDLDLLSFSSLPFRQHQRQSQGLPLKAVYRDLVVGIRYLHPREYSANPVIFNSTGIVSPMTYLRDQTYRRFQITFTSAASVSQFINAIRTVCPCKANPAPAHGPVEPSLQSSSTLRPTLPPISVALSQAPYLHQYPSAPAFNNPDLTFTASQTKISRQEAPQSSQDTPLHVLSSSPVFPSLLPPIVLNGASSPLPTSTPPAPKTAESQSSMNSATHPSIVPTSAPIAEPAPSQPTSSSAIKDAVLLSLRETTELYDLPRSDLERLVSDIIREDGFSHLAGVSHFRRGSTLILHYSVDDPVDNVEGEELLGVTR</sequence>
<evidence type="ECO:0000313" key="2">
    <source>
        <dbReference type="EMBL" id="KAK0455035.1"/>
    </source>
</evidence>
<evidence type="ECO:0000256" key="1">
    <source>
        <dbReference type="SAM" id="MobiDB-lite"/>
    </source>
</evidence>
<comment type="caution">
    <text evidence="2">The sequence shown here is derived from an EMBL/GenBank/DDBJ whole genome shotgun (WGS) entry which is preliminary data.</text>
</comment>
<protein>
    <submittedName>
        <fullName evidence="2">Uncharacterized protein</fullName>
    </submittedName>
</protein>
<accession>A0AA39K5T2</accession>
<keyword evidence="3" id="KW-1185">Reference proteome</keyword>
<dbReference type="Proteomes" id="UP001175226">
    <property type="component" value="Unassembled WGS sequence"/>
</dbReference>
<name>A0AA39K5T2_9AGAR</name>
<dbReference type="AlphaFoldDB" id="A0AA39K5T2"/>
<organism evidence="2 3">
    <name type="scientific">Armillaria borealis</name>
    <dbReference type="NCBI Taxonomy" id="47425"/>
    <lineage>
        <taxon>Eukaryota</taxon>
        <taxon>Fungi</taxon>
        <taxon>Dikarya</taxon>
        <taxon>Basidiomycota</taxon>
        <taxon>Agaricomycotina</taxon>
        <taxon>Agaricomycetes</taxon>
        <taxon>Agaricomycetidae</taxon>
        <taxon>Agaricales</taxon>
        <taxon>Marasmiineae</taxon>
        <taxon>Physalacriaceae</taxon>
        <taxon>Armillaria</taxon>
    </lineage>
</organism>
<gene>
    <name evidence="2" type="ORF">EV421DRAFT_1896925</name>
</gene>
<feature type="region of interest" description="Disordered" evidence="1">
    <location>
        <begin position="266"/>
        <end position="315"/>
    </location>
</feature>
<dbReference type="EMBL" id="JAUEPT010000002">
    <property type="protein sequence ID" value="KAK0455035.1"/>
    <property type="molecule type" value="Genomic_DNA"/>
</dbReference>